<dbReference type="CDD" id="cd04480">
    <property type="entry name" value="RPA1_DBD_A_like"/>
    <property type="match status" value="1"/>
</dbReference>
<dbReference type="AlphaFoldDB" id="A0ABC8LR07"/>
<reference evidence="3 4" key="1">
    <citation type="submission" date="2022-03" db="EMBL/GenBank/DDBJ databases">
        <authorList>
            <person name="Macdonald S."/>
            <person name="Ahmed S."/>
            <person name="Newling K."/>
        </authorList>
    </citation>
    <scope>NUCLEOTIDE SEQUENCE [LARGE SCALE GENOMIC DNA]</scope>
</reference>
<evidence type="ECO:0000259" key="2">
    <source>
        <dbReference type="Pfam" id="PF02721"/>
    </source>
</evidence>
<dbReference type="Gene3D" id="2.40.50.140">
    <property type="entry name" value="Nucleic acid-binding proteins"/>
    <property type="match status" value="1"/>
</dbReference>
<accession>A0ABC8LR07</accession>
<evidence type="ECO:0000313" key="4">
    <source>
        <dbReference type="Proteomes" id="UP001642260"/>
    </source>
</evidence>
<keyword evidence="1" id="KW-0694">RNA-binding</keyword>
<dbReference type="EMBL" id="CAKOAT010686264">
    <property type="protein sequence ID" value="CAH8385916.1"/>
    <property type="molecule type" value="Genomic_DNA"/>
</dbReference>
<dbReference type="Pfam" id="PF02721">
    <property type="entry name" value="DUF223"/>
    <property type="match status" value="1"/>
</dbReference>
<comment type="caution">
    <text evidence="3">The sequence shown here is derived from an EMBL/GenBank/DDBJ whole genome shotgun (WGS) entry which is preliminary data.</text>
</comment>
<dbReference type="InterPro" id="IPR012340">
    <property type="entry name" value="NA-bd_OB-fold"/>
</dbReference>
<dbReference type="GO" id="GO:0003723">
    <property type="term" value="F:RNA binding"/>
    <property type="evidence" value="ECO:0007669"/>
    <property type="project" value="UniProtKB-KW"/>
</dbReference>
<protein>
    <recommendedName>
        <fullName evidence="2">Replication protein A 70 kDa DNA-binding subunit B/D first OB fold domain-containing protein</fullName>
    </recommendedName>
</protein>
<dbReference type="PROSITE" id="PS50889">
    <property type="entry name" value="S4"/>
    <property type="match status" value="1"/>
</dbReference>
<gene>
    <name evidence="3" type="ORF">ERUC_LOCUS38399</name>
</gene>
<keyword evidence="4" id="KW-1185">Reference proteome</keyword>
<name>A0ABC8LR07_ERUVS</name>
<dbReference type="InterPro" id="IPR003871">
    <property type="entry name" value="RFA1B/D_OB_1st"/>
</dbReference>
<dbReference type="SUPFAM" id="SSF50249">
    <property type="entry name" value="Nucleic acid-binding proteins"/>
    <property type="match status" value="1"/>
</dbReference>
<dbReference type="Proteomes" id="UP001642260">
    <property type="component" value="Unassembled WGS sequence"/>
</dbReference>
<feature type="domain" description="Replication protein A 70 kDa DNA-binding subunit B/D first OB fold" evidence="2">
    <location>
        <begin position="12"/>
        <end position="97"/>
    </location>
</feature>
<sequence>MAMVQASKNRVDYVRELNPCKDTSRIEVRIIWLWRNYNKESGNAIGMVFINKELIKKYEDRLTEGDVIVVQLFKVYNAIGDYRTTTHPYKIGFYRTFFVGKADDFPSEVPEKYFADYNDILGGEIDNNYLVSESISILSIMH</sequence>
<proteinExistence type="predicted"/>
<evidence type="ECO:0000256" key="1">
    <source>
        <dbReference type="PROSITE-ProRule" id="PRU00182"/>
    </source>
</evidence>
<organism evidence="3 4">
    <name type="scientific">Eruca vesicaria subsp. sativa</name>
    <name type="common">Garden rocket</name>
    <name type="synonym">Eruca sativa</name>
    <dbReference type="NCBI Taxonomy" id="29727"/>
    <lineage>
        <taxon>Eukaryota</taxon>
        <taxon>Viridiplantae</taxon>
        <taxon>Streptophyta</taxon>
        <taxon>Embryophyta</taxon>
        <taxon>Tracheophyta</taxon>
        <taxon>Spermatophyta</taxon>
        <taxon>Magnoliopsida</taxon>
        <taxon>eudicotyledons</taxon>
        <taxon>Gunneridae</taxon>
        <taxon>Pentapetalae</taxon>
        <taxon>rosids</taxon>
        <taxon>malvids</taxon>
        <taxon>Brassicales</taxon>
        <taxon>Brassicaceae</taxon>
        <taxon>Brassiceae</taxon>
        <taxon>Eruca</taxon>
    </lineage>
</organism>
<evidence type="ECO:0000313" key="3">
    <source>
        <dbReference type="EMBL" id="CAH8385916.1"/>
    </source>
</evidence>